<name>A0A1I2CHU1_9MICO</name>
<protein>
    <submittedName>
        <fullName evidence="2">Uncharacterized protein</fullName>
    </submittedName>
</protein>
<dbReference type="Proteomes" id="UP000198520">
    <property type="component" value="Unassembled WGS sequence"/>
</dbReference>
<keyword evidence="1" id="KW-1133">Transmembrane helix</keyword>
<keyword evidence="3" id="KW-1185">Reference proteome</keyword>
<dbReference type="RefSeq" id="WP_093374189.1">
    <property type="nucleotide sequence ID" value="NZ_BNAN01000001.1"/>
</dbReference>
<keyword evidence="1" id="KW-0812">Transmembrane</keyword>
<keyword evidence="1" id="KW-0472">Membrane</keyword>
<sequence length="132" mass="13798">MTDERADVVPVAARTRDGRATWGEIRTTTGILRSMESWLAALVLGLAGLGLLVSGVNEGSWPALVSGGLFVVAAVLARRGARAFQRRSATIVDVDRPSFLVNRPRDYLPEIAALAGALAAVAAAVVLMALTS</sequence>
<dbReference type="STRING" id="285351.SAMN04488035_0132"/>
<feature type="transmembrane region" description="Helical" evidence="1">
    <location>
        <begin position="35"/>
        <end position="53"/>
    </location>
</feature>
<reference evidence="3" key="1">
    <citation type="submission" date="2016-10" db="EMBL/GenBank/DDBJ databases">
        <authorList>
            <person name="Varghese N."/>
            <person name="Submissions S."/>
        </authorList>
    </citation>
    <scope>NUCLEOTIDE SEQUENCE [LARGE SCALE GENOMIC DNA]</scope>
    <source>
        <strain evidence="3">DSM 19083</strain>
    </source>
</reference>
<feature type="transmembrane region" description="Helical" evidence="1">
    <location>
        <begin position="111"/>
        <end position="130"/>
    </location>
</feature>
<dbReference type="AlphaFoldDB" id="A0A1I2CHU1"/>
<gene>
    <name evidence="2" type="ORF">SAMN04488035_0132</name>
</gene>
<evidence type="ECO:0000313" key="3">
    <source>
        <dbReference type="Proteomes" id="UP000198520"/>
    </source>
</evidence>
<accession>A0A1I2CHU1</accession>
<evidence type="ECO:0000313" key="2">
    <source>
        <dbReference type="EMBL" id="SFE67808.1"/>
    </source>
</evidence>
<evidence type="ECO:0000256" key="1">
    <source>
        <dbReference type="SAM" id="Phobius"/>
    </source>
</evidence>
<dbReference type="EMBL" id="FONZ01000001">
    <property type="protein sequence ID" value="SFE67808.1"/>
    <property type="molecule type" value="Genomic_DNA"/>
</dbReference>
<feature type="transmembrane region" description="Helical" evidence="1">
    <location>
        <begin position="59"/>
        <end position="77"/>
    </location>
</feature>
<organism evidence="2 3">
    <name type="scientific">Flavimobilis marinus</name>
    <dbReference type="NCBI Taxonomy" id="285351"/>
    <lineage>
        <taxon>Bacteria</taxon>
        <taxon>Bacillati</taxon>
        <taxon>Actinomycetota</taxon>
        <taxon>Actinomycetes</taxon>
        <taxon>Micrococcales</taxon>
        <taxon>Jonesiaceae</taxon>
        <taxon>Flavimobilis</taxon>
    </lineage>
</organism>
<proteinExistence type="predicted"/>